<dbReference type="GO" id="GO:0006226">
    <property type="term" value="P:dUMP biosynthetic process"/>
    <property type="evidence" value="ECO:0007669"/>
    <property type="project" value="UniProtKB-UniRule"/>
</dbReference>
<name>A0A346Y678_9ACTN</name>
<dbReference type="NCBIfam" id="TIGR02274">
    <property type="entry name" value="dCTP_deam"/>
    <property type="match status" value="1"/>
</dbReference>
<keyword evidence="2 4" id="KW-0378">Hydrolase</keyword>
<dbReference type="GO" id="GO:0033973">
    <property type="term" value="F:dCTP deaminase (dUMP-forming) activity"/>
    <property type="evidence" value="ECO:0007669"/>
    <property type="project" value="UniProtKB-UniRule"/>
</dbReference>
<dbReference type="AlphaFoldDB" id="A0A346Y678"/>
<keyword evidence="6" id="KW-1185">Reference proteome</keyword>
<dbReference type="UniPathway" id="UPA00610">
    <property type="reaction ID" value="UER00667"/>
</dbReference>
<keyword evidence="3 4" id="KW-0546">Nucleotide metabolism</keyword>
<gene>
    <name evidence="4" type="primary">dcd</name>
    <name evidence="5" type="ORF">DVS28_b0205</name>
</gene>
<feature type="binding site" evidence="4">
    <location>
        <begin position="104"/>
        <end position="109"/>
    </location>
    <ligand>
        <name>dCTP</name>
        <dbReference type="ChEBI" id="CHEBI:61481"/>
    </ligand>
</feature>
<dbReference type="SUPFAM" id="SSF51283">
    <property type="entry name" value="dUTPase-like"/>
    <property type="match status" value="1"/>
</dbReference>
<comment type="pathway">
    <text evidence="4">Pyrimidine metabolism; dUMP biosynthesis; dUMP from dCTP: step 1/1.</text>
</comment>
<feature type="active site" description="Proton donor/acceptor" evidence="4">
    <location>
        <position position="132"/>
    </location>
</feature>
<dbReference type="PANTHER" id="PTHR42680">
    <property type="entry name" value="DCTP DEAMINASE"/>
    <property type="match status" value="1"/>
</dbReference>
<dbReference type="CDD" id="cd07557">
    <property type="entry name" value="trimeric_dUTPase"/>
    <property type="match status" value="1"/>
</dbReference>
<evidence type="ECO:0000256" key="3">
    <source>
        <dbReference type="ARBA" id="ARBA00023080"/>
    </source>
</evidence>
<reference evidence="5 6" key="1">
    <citation type="submission" date="2018-09" db="EMBL/GenBank/DDBJ databases">
        <title>Complete genome sequence of Euzebya sp. DY32-46 isolated from seawater of Pacific Ocean.</title>
        <authorList>
            <person name="Xu L."/>
            <person name="Wu Y.-H."/>
            <person name="Xu X.-W."/>
        </authorList>
    </citation>
    <scope>NUCLEOTIDE SEQUENCE [LARGE SCALE GENOMIC DNA]</scope>
    <source>
        <strain evidence="5 6">DY32-46</strain>
        <plasmid evidence="6">pedy32-46i</plasmid>
    </source>
</reference>
<dbReference type="GO" id="GO:0008829">
    <property type="term" value="F:dCTP deaminase activity"/>
    <property type="evidence" value="ECO:0007669"/>
    <property type="project" value="InterPro"/>
</dbReference>
<dbReference type="InterPro" id="IPR033704">
    <property type="entry name" value="dUTPase_trimeric"/>
</dbReference>
<dbReference type="GO" id="GO:0015949">
    <property type="term" value="P:nucleobase-containing small molecule interconversion"/>
    <property type="evidence" value="ECO:0007669"/>
    <property type="project" value="TreeGrafter"/>
</dbReference>
<evidence type="ECO:0000256" key="4">
    <source>
        <dbReference type="HAMAP-Rule" id="MF_00146"/>
    </source>
</evidence>
<comment type="catalytic activity">
    <reaction evidence="4">
        <text>dCTP + 2 H2O = dUMP + NH4(+) + diphosphate</text>
        <dbReference type="Rhea" id="RHEA:19205"/>
        <dbReference type="ChEBI" id="CHEBI:15377"/>
        <dbReference type="ChEBI" id="CHEBI:28938"/>
        <dbReference type="ChEBI" id="CHEBI:33019"/>
        <dbReference type="ChEBI" id="CHEBI:61481"/>
        <dbReference type="ChEBI" id="CHEBI:246422"/>
        <dbReference type="EC" id="3.5.4.30"/>
    </reaction>
</comment>
<keyword evidence="5" id="KW-0614">Plasmid</keyword>
<dbReference type="InterPro" id="IPR036157">
    <property type="entry name" value="dUTPase-like_sf"/>
</dbReference>
<accession>A0A346Y678</accession>
<comment type="subunit">
    <text evidence="4">Homotrimer.</text>
</comment>
<dbReference type="FunFam" id="2.70.40.10:FF:000005">
    <property type="entry name" value="dCTP deaminase, dUMP-forming"/>
    <property type="match status" value="1"/>
</dbReference>
<feature type="site" description="Important for bifunctional activity" evidence="4">
    <location>
        <begin position="119"/>
        <end position="120"/>
    </location>
</feature>
<dbReference type="KEGG" id="euz:DVS28_b0205"/>
<dbReference type="InterPro" id="IPR011962">
    <property type="entry name" value="dCTP_deaminase"/>
</dbReference>
<dbReference type="PANTHER" id="PTHR42680:SF3">
    <property type="entry name" value="DCTP DEAMINASE"/>
    <property type="match status" value="1"/>
</dbReference>
<dbReference type="GO" id="GO:0006229">
    <property type="term" value="P:dUTP biosynthetic process"/>
    <property type="evidence" value="ECO:0007669"/>
    <property type="project" value="InterPro"/>
</dbReference>
<comment type="function">
    <text evidence="4">Bifunctional enzyme that catalyzes both the deamination of dCTP to dUTP and the hydrolysis of dUTP to dUMP without releasing the toxic dUTP intermediate.</text>
</comment>
<evidence type="ECO:0000313" key="5">
    <source>
        <dbReference type="EMBL" id="AXV09975.1"/>
    </source>
</evidence>
<feature type="binding site" evidence="4">
    <location>
        <begin position="130"/>
        <end position="132"/>
    </location>
    <ligand>
        <name>dCTP</name>
        <dbReference type="ChEBI" id="CHEBI:61481"/>
    </ligand>
</feature>
<protein>
    <recommendedName>
        <fullName evidence="4">dCTP deaminase, dUMP-forming</fullName>
        <ecNumber evidence="4">3.5.4.30</ecNumber>
    </recommendedName>
    <alternativeName>
        <fullName evidence="4">Bifunctional dCTP deaminase:dUTPase</fullName>
    </alternativeName>
    <alternativeName>
        <fullName evidence="4">DCD-DUT</fullName>
    </alternativeName>
</protein>
<dbReference type="Pfam" id="PF22769">
    <property type="entry name" value="DCD"/>
    <property type="match status" value="1"/>
</dbReference>
<proteinExistence type="inferred from homology"/>
<evidence type="ECO:0000256" key="2">
    <source>
        <dbReference type="ARBA" id="ARBA00022801"/>
    </source>
</evidence>
<dbReference type="Gene3D" id="2.70.40.10">
    <property type="match status" value="1"/>
</dbReference>
<dbReference type="EC" id="3.5.4.30" evidence="4"/>
<dbReference type="GO" id="GO:0000166">
    <property type="term" value="F:nucleotide binding"/>
    <property type="evidence" value="ECO:0007669"/>
    <property type="project" value="UniProtKB-KW"/>
</dbReference>
<organism evidence="5 6">
    <name type="scientific">Euzebya pacifica</name>
    <dbReference type="NCBI Taxonomy" id="1608957"/>
    <lineage>
        <taxon>Bacteria</taxon>
        <taxon>Bacillati</taxon>
        <taxon>Actinomycetota</taxon>
        <taxon>Nitriliruptoria</taxon>
        <taxon>Euzebyales</taxon>
    </lineage>
</organism>
<feature type="binding site" evidence="4">
    <location>
        <position position="151"/>
    </location>
    <ligand>
        <name>dCTP</name>
        <dbReference type="ChEBI" id="CHEBI:61481"/>
    </ligand>
</feature>
<keyword evidence="1 4" id="KW-0547">Nucleotide-binding</keyword>
<comment type="similarity">
    <text evidence="4">Belongs to the dCTP deaminase family.</text>
</comment>
<feature type="binding site" evidence="4">
    <location>
        <position position="177"/>
    </location>
    <ligand>
        <name>dCTP</name>
        <dbReference type="ChEBI" id="CHEBI:61481"/>
    </ligand>
</feature>
<dbReference type="HAMAP" id="MF_00146">
    <property type="entry name" value="dCTP_deaminase"/>
    <property type="match status" value="1"/>
</dbReference>
<feature type="binding site" evidence="4">
    <location>
        <position position="173"/>
    </location>
    <ligand>
        <name>dCTP</name>
        <dbReference type="ChEBI" id="CHEBI:61481"/>
    </ligand>
</feature>
<evidence type="ECO:0000313" key="6">
    <source>
        <dbReference type="Proteomes" id="UP000264006"/>
    </source>
</evidence>
<feature type="binding site" evidence="4">
    <location>
        <position position="122"/>
    </location>
    <ligand>
        <name>dCTP</name>
        <dbReference type="ChEBI" id="CHEBI:61481"/>
    </ligand>
</feature>
<dbReference type="EMBL" id="CP031166">
    <property type="protein sequence ID" value="AXV09975.1"/>
    <property type="molecule type" value="Genomic_DNA"/>
</dbReference>
<geneLocation type="plasmid" evidence="6">
    <name>pedy32-46i</name>
</geneLocation>
<feature type="binding site" evidence="4">
    <location>
        <position position="165"/>
    </location>
    <ligand>
        <name>dCTP</name>
        <dbReference type="ChEBI" id="CHEBI:61481"/>
    </ligand>
</feature>
<evidence type="ECO:0000256" key="1">
    <source>
        <dbReference type="ARBA" id="ARBA00022741"/>
    </source>
</evidence>
<dbReference type="Proteomes" id="UP000264006">
    <property type="component" value="Plasmid pEDY32-46I"/>
</dbReference>
<sequence length="191" mass="20540">MVMILSDTAIREAIDAGQLTLDPIDLDRALQPTSVDVHLAASFRTFDSHRHQVIDPRRLPGDLTSEATASTEDPFVLHPGEFALASTVETVGLHGPIVGRVEGKSSLGRCGLAIHATAGFIDAGFHGNITLELSNVANLPVLLYPGMPIAQFAFFAVQGKIARLYGHPDLRSKYQGQAGPTASAYHRNFDR</sequence>